<dbReference type="InterPro" id="IPR016167">
    <property type="entry name" value="FAD-bd_PCMH_sub1"/>
</dbReference>
<dbReference type="PANTHER" id="PTHR46568:SF1">
    <property type="entry name" value="ALKYLDIHYDROXYACETONEPHOSPHATE SYNTHASE, PEROXISOMAL"/>
    <property type="match status" value="1"/>
</dbReference>
<dbReference type="PROSITE" id="PS51387">
    <property type="entry name" value="FAD_PCMH"/>
    <property type="match status" value="1"/>
</dbReference>
<proteinExistence type="inferred from homology"/>
<name>A0A6J7HNP3_9ZZZZ</name>
<dbReference type="Gene3D" id="3.30.70.3450">
    <property type="match status" value="1"/>
</dbReference>
<dbReference type="GO" id="GO:0008610">
    <property type="term" value="P:lipid biosynthetic process"/>
    <property type="evidence" value="ECO:0007669"/>
    <property type="project" value="InterPro"/>
</dbReference>
<keyword evidence="3" id="KW-0274">FAD</keyword>
<sequence length="522" mass="54411">MTQDRSVEVDELGPGAPTPPIPIKGGGAAATSKRRGSRVGITEAVLRDLRSTCAEVTEDPEVIGEASRDWWPLAMTWALAGQVGSRAAAVARPTTAQEVAELLAVCNKWGLPVTAAGGRSGVLGASVPVFGGVLLDMCGLSGIVDVDDESLTVNVLPGTFGDLFEDELRSSYSLTCGHWPQSMALSTVGGWIACRGAGQMSTRYGKIEDMVQGLDVALADGRIVSTGGYPRAATGPDLTQLFVGSEGTLGVITSARLRVHPSPTEDRRSAWSLASFDEGLELCRRILRRGATPAVLRLYDSIESERNYHLGDGRCVVLVLDEGDPAIIDGVMSVVTDEARHAGAAPLDAALLDVWLAKRNDVAALEQLISRGLLVDTLEVSGRWSVLSGLHQAVIAAIAAVPGVLAVSAHCSHSYLDGGCLYFTFAAQPSAADGSAAPSPEEVDALYLSLWDAGTQAVHASGGSLSHHHGVGLNRSRFVADALGGGLEVFRSLKTALDPKGIMNPGKMGLKSAYGSIGLLGE</sequence>
<dbReference type="Gene3D" id="1.10.45.10">
    <property type="entry name" value="Vanillyl-alcohol Oxidase, Chain A, domain 4"/>
    <property type="match status" value="1"/>
</dbReference>
<feature type="domain" description="FAD-binding PCMH-type" evidence="5">
    <location>
        <begin position="83"/>
        <end position="262"/>
    </location>
</feature>
<dbReference type="InterPro" id="IPR036318">
    <property type="entry name" value="FAD-bd_PCMH-like_sf"/>
</dbReference>
<dbReference type="GO" id="GO:0005777">
    <property type="term" value="C:peroxisome"/>
    <property type="evidence" value="ECO:0007669"/>
    <property type="project" value="UniProtKB-ARBA"/>
</dbReference>
<dbReference type="AlphaFoldDB" id="A0A6J7HNP3"/>
<dbReference type="GO" id="GO:0071949">
    <property type="term" value="F:FAD binding"/>
    <property type="evidence" value="ECO:0007669"/>
    <property type="project" value="InterPro"/>
</dbReference>
<evidence type="ECO:0000256" key="1">
    <source>
        <dbReference type="ARBA" id="ARBA00008000"/>
    </source>
</evidence>
<dbReference type="GO" id="GO:0008609">
    <property type="term" value="F:alkylglycerone-phosphate synthase activity"/>
    <property type="evidence" value="ECO:0007669"/>
    <property type="project" value="InterPro"/>
</dbReference>
<evidence type="ECO:0000256" key="2">
    <source>
        <dbReference type="ARBA" id="ARBA00022630"/>
    </source>
</evidence>
<dbReference type="PANTHER" id="PTHR46568">
    <property type="entry name" value="ALKYLDIHYDROXYACETONEPHOSPHATE SYNTHASE, PEROXISOMAL"/>
    <property type="match status" value="1"/>
</dbReference>
<dbReference type="InterPro" id="IPR016166">
    <property type="entry name" value="FAD-bd_PCMH"/>
</dbReference>
<organism evidence="6">
    <name type="scientific">freshwater metagenome</name>
    <dbReference type="NCBI Taxonomy" id="449393"/>
    <lineage>
        <taxon>unclassified sequences</taxon>
        <taxon>metagenomes</taxon>
        <taxon>ecological metagenomes</taxon>
    </lineage>
</organism>
<reference evidence="6" key="1">
    <citation type="submission" date="2020-05" db="EMBL/GenBank/DDBJ databases">
        <authorList>
            <person name="Chiriac C."/>
            <person name="Salcher M."/>
            <person name="Ghai R."/>
            <person name="Kavagutti S V."/>
        </authorList>
    </citation>
    <scope>NUCLEOTIDE SEQUENCE</scope>
</reference>
<dbReference type="InterPro" id="IPR016171">
    <property type="entry name" value="Vanillyl_alc_oxidase_C-sub2"/>
</dbReference>
<evidence type="ECO:0000313" key="6">
    <source>
        <dbReference type="EMBL" id="CAB4920016.1"/>
    </source>
</evidence>
<dbReference type="InterPro" id="IPR004113">
    <property type="entry name" value="FAD-bd_oxidored_4_C"/>
</dbReference>
<protein>
    <submittedName>
        <fullName evidence="6">Unannotated protein</fullName>
    </submittedName>
</protein>
<dbReference type="SUPFAM" id="SSF56176">
    <property type="entry name" value="FAD-binding/transporter-associated domain-like"/>
    <property type="match status" value="1"/>
</dbReference>
<dbReference type="InterPro" id="IPR006094">
    <property type="entry name" value="Oxid_FAD_bind_N"/>
</dbReference>
<feature type="region of interest" description="Disordered" evidence="4">
    <location>
        <begin position="1"/>
        <end position="36"/>
    </location>
</feature>
<dbReference type="Gene3D" id="3.30.43.10">
    <property type="entry name" value="Uridine Diphospho-n-acetylenolpyruvylglucosamine Reductase, domain 2"/>
    <property type="match status" value="1"/>
</dbReference>
<dbReference type="InterPro" id="IPR016169">
    <property type="entry name" value="FAD-bd_PCMH_sub2"/>
</dbReference>
<dbReference type="Gene3D" id="3.30.465.10">
    <property type="match status" value="1"/>
</dbReference>
<accession>A0A6J7HNP3</accession>
<dbReference type="Pfam" id="PF01565">
    <property type="entry name" value="FAD_binding_4"/>
    <property type="match status" value="1"/>
</dbReference>
<keyword evidence="2" id="KW-0285">Flavoprotein</keyword>
<dbReference type="InterPro" id="IPR016164">
    <property type="entry name" value="FAD-linked_Oxase-like_C"/>
</dbReference>
<evidence type="ECO:0000256" key="4">
    <source>
        <dbReference type="SAM" id="MobiDB-lite"/>
    </source>
</evidence>
<dbReference type="Pfam" id="PF02913">
    <property type="entry name" value="FAD-oxidase_C"/>
    <property type="match status" value="1"/>
</dbReference>
<evidence type="ECO:0000259" key="5">
    <source>
        <dbReference type="PROSITE" id="PS51387"/>
    </source>
</evidence>
<comment type="similarity">
    <text evidence="1">Belongs to the FAD-binding oxidoreductase/transferase type 4 family.</text>
</comment>
<dbReference type="EMBL" id="CAFBMG010000230">
    <property type="protein sequence ID" value="CAB4920016.1"/>
    <property type="molecule type" value="Genomic_DNA"/>
</dbReference>
<evidence type="ECO:0000256" key="3">
    <source>
        <dbReference type="ARBA" id="ARBA00022827"/>
    </source>
</evidence>
<dbReference type="SUPFAM" id="SSF55103">
    <property type="entry name" value="FAD-linked oxidases, C-terminal domain"/>
    <property type="match status" value="1"/>
</dbReference>
<gene>
    <name evidence="6" type="ORF">UFOPK3519_01884</name>
</gene>
<dbReference type="InterPro" id="IPR025650">
    <property type="entry name" value="Alkyl-DHAP_Synthase"/>
</dbReference>
<dbReference type="Gene3D" id="3.40.462.40">
    <property type="entry name" value="FAD-linked oxidase, cap domain/gating helix"/>
    <property type="match status" value="1"/>
</dbReference>